<feature type="active site" description="Proton acceptor; specific for L-alanine" evidence="5">
    <location>
        <position position="262"/>
    </location>
</feature>
<feature type="binding site" evidence="5 7">
    <location>
        <position position="133"/>
    </location>
    <ligand>
        <name>substrate</name>
    </ligand>
</feature>
<dbReference type="SMART" id="SM01005">
    <property type="entry name" value="Ala_racemase_C"/>
    <property type="match status" value="1"/>
</dbReference>
<dbReference type="FunFam" id="3.20.20.10:FF:000002">
    <property type="entry name" value="Alanine racemase"/>
    <property type="match status" value="1"/>
</dbReference>
<comment type="function">
    <text evidence="5">Catalyzes the interconversion of L-alanine and D-alanine. May also act on other amino acids.</text>
</comment>
<evidence type="ECO:0000313" key="9">
    <source>
        <dbReference type="EMBL" id="ADN01554.1"/>
    </source>
</evidence>
<accession>E0RQQ0</accession>
<dbReference type="PaxDb" id="665571-STHERM_c05940"/>
<evidence type="ECO:0000256" key="5">
    <source>
        <dbReference type="HAMAP-Rule" id="MF_01201"/>
    </source>
</evidence>
<evidence type="ECO:0000313" key="10">
    <source>
        <dbReference type="Proteomes" id="UP000001296"/>
    </source>
</evidence>
<organism evidence="9 10">
    <name type="scientific">Winmispira thermophila (strain ATCC 49972 / DSM 6192 / RI 19.B1)</name>
    <name type="common">Spirochaeta thermophila</name>
    <dbReference type="NCBI Taxonomy" id="665571"/>
    <lineage>
        <taxon>Bacteria</taxon>
        <taxon>Pseudomonadati</taxon>
        <taxon>Spirochaetota</taxon>
        <taxon>Spirochaetia</taxon>
        <taxon>Winmispirales</taxon>
        <taxon>Winmispiraceae</taxon>
        <taxon>Winmispira</taxon>
    </lineage>
</organism>
<dbReference type="SUPFAM" id="SSF51419">
    <property type="entry name" value="PLP-binding barrel"/>
    <property type="match status" value="1"/>
</dbReference>
<feature type="active site" description="Proton acceptor; specific for D-alanine" evidence="5">
    <location>
        <position position="37"/>
    </location>
</feature>
<dbReference type="InterPro" id="IPR020622">
    <property type="entry name" value="Ala_racemase_pyridoxalP-BS"/>
</dbReference>
<reference key="1">
    <citation type="submission" date="2009-08" db="EMBL/GenBank/DDBJ databases">
        <title>The genome sequence of Spirochaeta thermophila DSM6192.</title>
        <authorList>
            <person name="Angelov A."/>
            <person name="Mientus M."/>
            <person name="Wittenberg S."/>
            <person name="Lehmann R."/>
            <person name="Liesegang H."/>
            <person name="Daniel R."/>
            <person name="Liebl W."/>
        </authorList>
    </citation>
    <scope>NUCLEOTIDE SEQUENCE</scope>
    <source>
        <strain>DSM 6192</strain>
    </source>
</reference>
<keyword evidence="3 5" id="KW-0663">Pyridoxal phosphate</keyword>
<comment type="pathway">
    <text evidence="5">Amino-acid biosynthesis; D-alanine biosynthesis; D-alanine from L-alanine: step 1/1.</text>
</comment>
<dbReference type="EMBL" id="CP001698">
    <property type="protein sequence ID" value="ADN01554.1"/>
    <property type="molecule type" value="Genomic_DNA"/>
</dbReference>
<reference evidence="9 10" key="2">
    <citation type="journal article" date="2010" name="J. Bacteriol.">
        <title>Genome sequence of the polysaccharide-degrading, thermophilic anaerobe Spirochaeta thermophila DSM 6192.</title>
        <authorList>
            <person name="Angelov A."/>
            <person name="Liebl S."/>
            <person name="Ballschmiter M."/>
            <person name="Bomeke M."/>
            <person name="Lehmann R."/>
            <person name="Liesegang H."/>
            <person name="Daniel R."/>
            <person name="Liebl W."/>
        </authorList>
    </citation>
    <scope>NUCLEOTIDE SEQUENCE [LARGE SCALE GENOMIC DNA]</scope>
    <source>
        <strain evidence="10">ATCC 49972 / DSM 6192 / RI 19.B1</strain>
    </source>
</reference>
<dbReference type="Proteomes" id="UP000001296">
    <property type="component" value="Chromosome"/>
</dbReference>
<comment type="catalytic activity">
    <reaction evidence="1 5">
        <text>L-alanine = D-alanine</text>
        <dbReference type="Rhea" id="RHEA:20249"/>
        <dbReference type="ChEBI" id="CHEBI:57416"/>
        <dbReference type="ChEBI" id="CHEBI:57972"/>
        <dbReference type="EC" id="5.1.1.1"/>
    </reaction>
</comment>
<name>E0RQQ0_WINT6</name>
<dbReference type="eggNOG" id="COG0787">
    <property type="taxonomic scope" value="Bacteria"/>
</dbReference>
<sequence>MGVRGTHAVIYLSHLRHNLREIRRRVGEGRMVCAAVKADAYGHGAVEVGKVLVEEGVEMLGVATPEEGAELAGVGARVLLLGLTDGAGLELAVEAGLELAVGDREYVREVARVARAKGRRVRVHVEVDTGMGRTGCAPEEAVGVVEEVEGAGVLELAGMWTHFPSSDEADDGFTEAQVERFLQVVGRVRARGISPGLLHAANSGGIIGHPPSWLDMVRPGISLYGYYPSEEQERTLSLLPVMEFVSQVVFLKKVRKGTPVSYGRTWRAPRDTWIATVAAGYADGYSRLLSSRAEVLIRGRRYPVVGRVCMDQFMVDVGPHPRVRRYDRVVLFGPDPSGPSAEELARLVGTIPYEITCAVSRRVPRLYVEESPYLSGGSSSAHRGGLTRYER</sequence>
<dbReference type="Gene3D" id="2.40.37.10">
    <property type="entry name" value="Lyase, Ornithine Decarboxylase, Chain A, domain 1"/>
    <property type="match status" value="1"/>
</dbReference>
<dbReference type="PROSITE" id="PS00395">
    <property type="entry name" value="ALANINE_RACEMASE"/>
    <property type="match status" value="1"/>
</dbReference>
<dbReference type="PRINTS" id="PR00992">
    <property type="entry name" value="ALARACEMASE"/>
</dbReference>
<dbReference type="Pfam" id="PF00842">
    <property type="entry name" value="Ala_racemase_C"/>
    <property type="match status" value="1"/>
</dbReference>
<evidence type="ECO:0000256" key="2">
    <source>
        <dbReference type="ARBA" id="ARBA00001933"/>
    </source>
</evidence>
<feature type="domain" description="Alanine racemase C-terminal" evidence="8">
    <location>
        <begin position="241"/>
        <end position="368"/>
    </location>
</feature>
<feature type="binding site" evidence="5 7">
    <location>
        <position position="310"/>
    </location>
    <ligand>
        <name>substrate</name>
    </ligand>
</feature>
<evidence type="ECO:0000256" key="7">
    <source>
        <dbReference type="PIRSR" id="PIRSR600821-52"/>
    </source>
</evidence>
<dbReference type="InterPro" id="IPR000821">
    <property type="entry name" value="Ala_racemase"/>
</dbReference>
<dbReference type="GO" id="GO:0030632">
    <property type="term" value="P:D-alanine biosynthetic process"/>
    <property type="evidence" value="ECO:0007669"/>
    <property type="project" value="UniProtKB-UniRule"/>
</dbReference>
<dbReference type="GO" id="GO:0009252">
    <property type="term" value="P:peptidoglycan biosynthetic process"/>
    <property type="evidence" value="ECO:0007669"/>
    <property type="project" value="TreeGrafter"/>
</dbReference>
<dbReference type="GO" id="GO:0005829">
    <property type="term" value="C:cytosol"/>
    <property type="evidence" value="ECO:0007669"/>
    <property type="project" value="TreeGrafter"/>
</dbReference>
<dbReference type="InterPro" id="IPR001608">
    <property type="entry name" value="Ala_racemase_N"/>
</dbReference>
<dbReference type="EC" id="5.1.1.1" evidence="5"/>
<gene>
    <name evidence="9" type="ordered locus">STHERM_c05940</name>
</gene>
<dbReference type="Pfam" id="PF01168">
    <property type="entry name" value="Ala_racemase_N"/>
    <property type="match status" value="1"/>
</dbReference>
<dbReference type="KEGG" id="sta:STHERM_c05940"/>
<comment type="cofactor">
    <cofactor evidence="2 5 6">
        <name>pyridoxal 5'-phosphate</name>
        <dbReference type="ChEBI" id="CHEBI:597326"/>
    </cofactor>
</comment>
<dbReference type="InterPro" id="IPR029066">
    <property type="entry name" value="PLP-binding_barrel"/>
</dbReference>
<dbReference type="GO" id="GO:0030170">
    <property type="term" value="F:pyridoxal phosphate binding"/>
    <property type="evidence" value="ECO:0007669"/>
    <property type="project" value="UniProtKB-UniRule"/>
</dbReference>
<evidence type="ECO:0000256" key="3">
    <source>
        <dbReference type="ARBA" id="ARBA00022898"/>
    </source>
</evidence>
<dbReference type="Gene3D" id="3.20.20.10">
    <property type="entry name" value="Alanine racemase"/>
    <property type="match status" value="1"/>
</dbReference>
<dbReference type="HAMAP" id="MF_01201">
    <property type="entry name" value="Ala_racemase"/>
    <property type="match status" value="1"/>
</dbReference>
<dbReference type="PANTHER" id="PTHR30511:SF0">
    <property type="entry name" value="ALANINE RACEMASE, CATABOLIC-RELATED"/>
    <property type="match status" value="1"/>
</dbReference>
<dbReference type="InterPro" id="IPR011079">
    <property type="entry name" value="Ala_racemase_C"/>
</dbReference>
<evidence type="ECO:0000256" key="4">
    <source>
        <dbReference type="ARBA" id="ARBA00023235"/>
    </source>
</evidence>
<dbReference type="SUPFAM" id="SSF50621">
    <property type="entry name" value="Alanine racemase C-terminal domain-like"/>
    <property type="match status" value="1"/>
</dbReference>
<evidence type="ECO:0000256" key="6">
    <source>
        <dbReference type="PIRSR" id="PIRSR600821-50"/>
    </source>
</evidence>
<dbReference type="AlphaFoldDB" id="E0RQQ0"/>
<proteinExistence type="inferred from homology"/>
<dbReference type="InterPro" id="IPR009006">
    <property type="entry name" value="Ala_racemase/Decarboxylase_C"/>
</dbReference>
<dbReference type="HOGENOM" id="CLU_028393_2_2_12"/>
<keyword evidence="4 5" id="KW-0413">Isomerase</keyword>
<dbReference type="CDD" id="cd00430">
    <property type="entry name" value="PLPDE_III_AR"/>
    <property type="match status" value="1"/>
</dbReference>
<protein>
    <recommendedName>
        <fullName evidence="5">Alanine racemase</fullName>
        <ecNumber evidence="5">5.1.1.1</ecNumber>
    </recommendedName>
</protein>
<evidence type="ECO:0000256" key="1">
    <source>
        <dbReference type="ARBA" id="ARBA00000316"/>
    </source>
</evidence>
<feature type="modified residue" description="N6-(pyridoxal phosphate)lysine" evidence="5 6">
    <location>
        <position position="37"/>
    </location>
</feature>
<dbReference type="UniPathway" id="UPA00042">
    <property type="reaction ID" value="UER00497"/>
</dbReference>
<dbReference type="NCBIfam" id="TIGR00492">
    <property type="entry name" value="alr"/>
    <property type="match status" value="1"/>
</dbReference>
<comment type="similarity">
    <text evidence="5">Belongs to the alanine racemase family.</text>
</comment>
<dbReference type="GO" id="GO:0008784">
    <property type="term" value="F:alanine racemase activity"/>
    <property type="evidence" value="ECO:0007669"/>
    <property type="project" value="UniProtKB-UniRule"/>
</dbReference>
<evidence type="ECO:0000259" key="8">
    <source>
        <dbReference type="SMART" id="SM01005"/>
    </source>
</evidence>
<dbReference type="PANTHER" id="PTHR30511">
    <property type="entry name" value="ALANINE RACEMASE"/>
    <property type="match status" value="1"/>
</dbReference>